<feature type="domain" description="AB hydrolase-1" evidence="1">
    <location>
        <begin position="28"/>
        <end position="256"/>
    </location>
</feature>
<sequence>MRRVPLGEVISVGGRAVHVCQDGDARAKPVVLLHGACGSVHWFDRLTPFLASDFRVVRIDLLGHGCTGGTTGLDAVSQGRVLADLLARLDLTGAAVAGHSYGADVALALAARSDRVRELVLIGQAPDYSYADFPFGAAFLLDAMSAFARGFAHRSITRGVARFLPPVLFDDPLQGMLDRAVTAPGMTRHISVSRRRALTDRPLDTQLRDLGLPSLVILGERDRYYDWVRTRARYEAVGARVEVVADAGHSPFLTRPRVVAGLIEAFLGVRCPGG</sequence>
<comment type="caution">
    <text evidence="2">The sequence shown here is derived from an EMBL/GenBank/DDBJ whole genome shotgun (WGS) entry which is preliminary data.</text>
</comment>
<dbReference type="RefSeq" id="WP_086782498.1">
    <property type="nucleotide sequence ID" value="NZ_JAGIOO010000001.1"/>
</dbReference>
<keyword evidence="3" id="KW-1185">Reference proteome</keyword>
<dbReference type="EMBL" id="JAGIOO010000001">
    <property type="protein sequence ID" value="MBP2471191.1"/>
    <property type="molecule type" value="Genomic_DNA"/>
</dbReference>
<dbReference type="Gene3D" id="3.40.50.1820">
    <property type="entry name" value="alpha/beta hydrolase"/>
    <property type="match status" value="1"/>
</dbReference>
<protein>
    <submittedName>
        <fullName evidence="2">Pimeloyl-ACP methyl ester carboxylesterase</fullName>
    </submittedName>
</protein>
<dbReference type="InterPro" id="IPR000073">
    <property type="entry name" value="AB_hydrolase_1"/>
</dbReference>
<dbReference type="PANTHER" id="PTHR43798">
    <property type="entry name" value="MONOACYLGLYCEROL LIPASE"/>
    <property type="match status" value="1"/>
</dbReference>
<evidence type="ECO:0000259" key="1">
    <source>
        <dbReference type="Pfam" id="PF00561"/>
    </source>
</evidence>
<evidence type="ECO:0000313" key="3">
    <source>
        <dbReference type="Proteomes" id="UP001519363"/>
    </source>
</evidence>
<dbReference type="Pfam" id="PF00561">
    <property type="entry name" value="Abhydrolase_1"/>
    <property type="match status" value="1"/>
</dbReference>
<dbReference type="InterPro" id="IPR050266">
    <property type="entry name" value="AB_hydrolase_sf"/>
</dbReference>
<reference evidence="2 3" key="1">
    <citation type="submission" date="2021-03" db="EMBL/GenBank/DDBJ databases">
        <title>Sequencing the genomes of 1000 actinobacteria strains.</title>
        <authorList>
            <person name="Klenk H.-P."/>
        </authorList>
    </citation>
    <scope>NUCLEOTIDE SEQUENCE [LARGE SCALE GENOMIC DNA]</scope>
    <source>
        <strain evidence="2 3">DSM 44580</strain>
    </source>
</reference>
<evidence type="ECO:0000313" key="2">
    <source>
        <dbReference type="EMBL" id="MBP2471191.1"/>
    </source>
</evidence>
<organism evidence="2 3">
    <name type="scientific">Crossiella equi</name>
    <dbReference type="NCBI Taxonomy" id="130796"/>
    <lineage>
        <taxon>Bacteria</taxon>
        <taxon>Bacillati</taxon>
        <taxon>Actinomycetota</taxon>
        <taxon>Actinomycetes</taxon>
        <taxon>Pseudonocardiales</taxon>
        <taxon>Pseudonocardiaceae</taxon>
        <taxon>Crossiella</taxon>
    </lineage>
</organism>
<dbReference type="SUPFAM" id="SSF53474">
    <property type="entry name" value="alpha/beta-Hydrolases"/>
    <property type="match status" value="1"/>
</dbReference>
<dbReference type="Proteomes" id="UP001519363">
    <property type="component" value="Unassembled WGS sequence"/>
</dbReference>
<gene>
    <name evidence="2" type="ORF">JOF53_000063</name>
</gene>
<name>A0ABS5A3S9_9PSEU</name>
<proteinExistence type="predicted"/>
<dbReference type="InterPro" id="IPR029058">
    <property type="entry name" value="AB_hydrolase_fold"/>
</dbReference>
<dbReference type="PANTHER" id="PTHR43798:SF33">
    <property type="entry name" value="HYDROLASE, PUTATIVE (AFU_ORTHOLOGUE AFUA_2G14860)-RELATED"/>
    <property type="match status" value="1"/>
</dbReference>
<accession>A0ABS5A3S9</accession>